<feature type="region of interest" description="Disordered" evidence="1">
    <location>
        <begin position="73"/>
        <end position="97"/>
    </location>
</feature>
<gene>
    <name evidence="2" type="ORF">ATANTOWER_003593</name>
</gene>
<evidence type="ECO:0000313" key="2">
    <source>
        <dbReference type="EMBL" id="MED6241215.1"/>
    </source>
</evidence>
<protein>
    <submittedName>
        <fullName evidence="2">Uncharacterized protein</fullName>
    </submittedName>
</protein>
<name>A0ABU7AV00_9TELE</name>
<proteinExistence type="predicted"/>
<dbReference type="Proteomes" id="UP001345963">
    <property type="component" value="Unassembled WGS sequence"/>
</dbReference>
<comment type="caution">
    <text evidence="2">The sequence shown here is derived from an EMBL/GenBank/DDBJ whole genome shotgun (WGS) entry which is preliminary data.</text>
</comment>
<keyword evidence="3" id="KW-1185">Reference proteome</keyword>
<feature type="non-terminal residue" evidence="2">
    <location>
        <position position="1"/>
    </location>
</feature>
<organism evidence="2 3">
    <name type="scientific">Ataeniobius toweri</name>
    <dbReference type="NCBI Taxonomy" id="208326"/>
    <lineage>
        <taxon>Eukaryota</taxon>
        <taxon>Metazoa</taxon>
        <taxon>Chordata</taxon>
        <taxon>Craniata</taxon>
        <taxon>Vertebrata</taxon>
        <taxon>Euteleostomi</taxon>
        <taxon>Actinopterygii</taxon>
        <taxon>Neopterygii</taxon>
        <taxon>Teleostei</taxon>
        <taxon>Neoteleostei</taxon>
        <taxon>Acanthomorphata</taxon>
        <taxon>Ovalentaria</taxon>
        <taxon>Atherinomorphae</taxon>
        <taxon>Cyprinodontiformes</taxon>
        <taxon>Goodeidae</taxon>
        <taxon>Ataeniobius</taxon>
    </lineage>
</organism>
<evidence type="ECO:0000313" key="3">
    <source>
        <dbReference type="Proteomes" id="UP001345963"/>
    </source>
</evidence>
<feature type="compositionally biased region" description="Low complexity" evidence="1">
    <location>
        <begin position="79"/>
        <end position="97"/>
    </location>
</feature>
<evidence type="ECO:0000256" key="1">
    <source>
        <dbReference type="SAM" id="MobiDB-lite"/>
    </source>
</evidence>
<dbReference type="EMBL" id="JAHUTI010029642">
    <property type="protein sequence ID" value="MED6241215.1"/>
    <property type="molecule type" value="Genomic_DNA"/>
</dbReference>
<reference evidence="2 3" key="1">
    <citation type="submission" date="2021-07" db="EMBL/GenBank/DDBJ databases">
        <authorList>
            <person name="Palmer J.M."/>
        </authorList>
    </citation>
    <scope>NUCLEOTIDE SEQUENCE [LARGE SCALE GENOMIC DNA]</scope>
    <source>
        <strain evidence="2 3">AT_MEX2019</strain>
        <tissue evidence="2">Muscle</tissue>
    </source>
</reference>
<accession>A0ABU7AV00</accession>
<sequence>SLSSAGKFKLQPPSPWRLKHNAQLLHEKKPNLHQIADKIPKHETKCALLPSCLIQLKLLLLLMLLLLQRGKRRGGAGRSTPLHLPSLSSDSSPHSLT</sequence>